<dbReference type="Pfam" id="PF21027">
    <property type="entry name" value="Sde0182_C"/>
    <property type="match status" value="1"/>
</dbReference>
<feature type="chain" id="PRO_5001594344" evidence="1">
    <location>
        <begin position="21"/>
        <end position="505"/>
    </location>
</feature>
<dbReference type="Pfam" id="PF07632">
    <property type="entry name" value="Sde182_NH-like"/>
    <property type="match status" value="1"/>
</dbReference>
<feature type="signal peptide" evidence="1">
    <location>
        <begin position="1"/>
        <end position="20"/>
    </location>
</feature>
<dbReference type="Gene3D" id="2.60.40.10">
    <property type="entry name" value="Immunoglobulins"/>
    <property type="match status" value="1"/>
</dbReference>
<evidence type="ECO:0000259" key="3">
    <source>
        <dbReference type="Pfam" id="PF21027"/>
    </source>
</evidence>
<dbReference type="InterPro" id="IPR036452">
    <property type="entry name" value="Ribo_hydro-like"/>
</dbReference>
<keyword evidence="1" id="KW-0732">Signal</keyword>
<evidence type="ECO:0000313" key="4">
    <source>
        <dbReference type="EMBL" id="CDR43723.1"/>
    </source>
</evidence>
<dbReference type="InterPro" id="IPR048527">
    <property type="entry name" value="Sde182_C"/>
</dbReference>
<feature type="domain" description="Cellulose-binding Sde182 C-terminal" evidence="3">
    <location>
        <begin position="383"/>
        <end position="481"/>
    </location>
</feature>
<evidence type="ECO:0000259" key="2">
    <source>
        <dbReference type="Pfam" id="PF07632"/>
    </source>
</evidence>
<dbReference type="GO" id="GO:0016799">
    <property type="term" value="F:hydrolase activity, hydrolyzing N-glycosyl compounds"/>
    <property type="evidence" value="ECO:0007669"/>
    <property type="project" value="InterPro"/>
</dbReference>
<accession>A0A061B779</accession>
<evidence type="ECO:0000256" key="1">
    <source>
        <dbReference type="SAM" id="SignalP"/>
    </source>
</evidence>
<dbReference type="InterPro" id="IPR013783">
    <property type="entry name" value="Ig-like_fold"/>
</dbReference>
<sequence>MRPLTLVTCLLSFSIGLSAALVPQKDVKPNVFILTDISNEPDDAESLVRLLLYSNELDIKGIVATTSYWLNYTIHDEDIYPILDAYEKVHDNLLTHSRDYPPVSYFRSIVSLGSKTYGLAALEHEPSEGALNLISVIDDTPLGETTYVLAWGGANVIAEALNQVTKTRSSEEVDEFVSKMLVYAISDQDNAGPWIRFHWPFLRYVVSIHGFNQYGHSAWVGMSGETYNFFDLGGPDTSLVDKAWVEKNVRSVGPLGAAYPEFMFIMEGDTPSTLFVLPNGLNDPEHPEFGGWGGRYTRSDLSGATHNHYGDAEDYAIGKDGKIHNSNKATIWRWREAYQGDFAARMQWTIKPFEETPHQPIVVANGTQSYKPFIINGTADSIIRLDISESYDLNGRPLTYKWMHYREISLTQGNLHEVSEIIITPVDKDGQGSIVEFQVPSFDEACRNLFKRPAPCKSYHLIAEVSNDAGVVAYRRFIIQVVPGEDDVYGEVKYEQNFGHVHDEL</sequence>
<reference evidence="4" key="1">
    <citation type="journal article" date="2014" name="Genome Announc.">
        <title>Genome sequence of the yeast Cyberlindnera fabianii (Hansenula fabianii).</title>
        <authorList>
            <person name="Freel K.C."/>
            <person name="Sarilar V."/>
            <person name="Neuveglise C."/>
            <person name="Devillers H."/>
            <person name="Friedrich A."/>
            <person name="Schacherer J."/>
        </authorList>
    </citation>
    <scope>NUCLEOTIDE SEQUENCE</scope>
    <source>
        <strain evidence="4">YJS4271</strain>
    </source>
</reference>
<feature type="domain" description="Cellulose-binding Sde182 nucleoside hydrolase-like" evidence="2">
    <location>
        <begin position="31"/>
        <end position="296"/>
    </location>
</feature>
<proteinExistence type="predicted"/>
<organism evidence="4">
    <name type="scientific">Cyberlindnera fabianii</name>
    <name type="common">Yeast</name>
    <name type="synonym">Hansenula fabianii</name>
    <dbReference type="NCBI Taxonomy" id="36022"/>
    <lineage>
        <taxon>Eukaryota</taxon>
        <taxon>Fungi</taxon>
        <taxon>Dikarya</taxon>
        <taxon>Ascomycota</taxon>
        <taxon>Saccharomycotina</taxon>
        <taxon>Saccharomycetes</taxon>
        <taxon>Phaffomycetales</taxon>
        <taxon>Phaffomycetaceae</taxon>
        <taxon>Cyberlindnera</taxon>
    </lineage>
</organism>
<dbReference type="InterPro" id="IPR011483">
    <property type="entry name" value="Sde182_NH-like"/>
</dbReference>
<dbReference type="EMBL" id="LK052897">
    <property type="protein sequence ID" value="CDR43723.1"/>
    <property type="molecule type" value="Genomic_DNA"/>
</dbReference>
<protein>
    <submittedName>
        <fullName evidence="4">CYFA0S12e03642g1_1</fullName>
    </submittedName>
</protein>
<dbReference type="AlphaFoldDB" id="A0A061B779"/>
<name>A0A061B779_CYBFA</name>
<dbReference type="OrthoDB" id="3592035at2759"/>
<dbReference type="Gene3D" id="3.90.245.10">
    <property type="entry name" value="Ribonucleoside hydrolase-like"/>
    <property type="match status" value="1"/>
</dbReference>
<dbReference type="VEuPathDB" id="FungiDB:BON22_4741"/>
<dbReference type="PhylomeDB" id="A0A061B779"/>
<gene>
    <name evidence="4" type="ORF">CYFA0S_12e03642g</name>
</gene>